<accession>A0AAN8S416</accession>
<evidence type="ECO:0000256" key="1">
    <source>
        <dbReference type="SAM" id="MobiDB-lite"/>
    </source>
</evidence>
<feature type="compositionally biased region" description="Basic and acidic residues" evidence="1">
    <location>
        <begin position="86"/>
        <end position="117"/>
    </location>
</feature>
<gene>
    <name evidence="2" type="ORF">RUM43_012710</name>
</gene>
<sequence length="123" mass="14315">MKREKTKLNLEALTTARGEKRDTKEKNLKLNDRKKNGMKRKAISCNKKTCDEKREVKREKQAKRGGYSTEAEKKRNKNLNLKKKNRESGHVDAERKAKVLKSSKGETDREEPEKIMEKVNGTK</sequence>
<proteinExistence type="predicted"/>
<dbReference type="AlphaFoldDB" id="A0AAN8S416"/>
<feature type="compositionally biased region" description="Basic and acidic residues" evidence="1">
    <location>
        <begin position="17"/>
        <end position="35"/>
    </location>
</feature>
<feature type="region of interest" description="Disordered" evidence="1">
    <location>
        <begin position="1"/>
        <end position="123"/>
    </location>
</feature>
<organism evidence="2 3">
    <name type="scientific">Polyplax serrata</name>
    <name type="common">Common mouse louse</name>
    <dbReference type="NCBI Taxonomy" id="468196"/>
    <lineage>
        <taxon>Eukaryota</taxon>
        <taxon>Metazoa</taxon>
        <taxon>Ecdysozoa</taxon>
        <taxon>Arthropoda</taxon>
        <taxon>Hexapoda</taxon>
        <taxon>Insecta</taxon>
        <taxon>Pterygota</taxon>
        <taxon>Neoptera</taxon>
        <taxon>Paraneoptera</taxon>
        <taxon>Psocodea</taxon>
        <taxon>Troctomorpha</taxon>
        <taxon>Phthiraptera</taxon>
        <taxon>Anoplura</taxon>
        <taxon>Polyplacidae</taxon>
        <taxon>Polyplax</taxon>
    </lineage>
</organism>
<evidence type="ECO:0000313" key="2">
    <source>
        <dbReference type="EMBL" id="KAK6632967.1"/>
    </source>
</evidence>
<name>A0AAN8S416_POLSC</name>
<feature type="compositionally biased region" description="Basic residues" evidence="1">
    <location>
        <begin position="74"/>
        <end position="85"/>
    </location>
</feature>
<evidence type="ECO:0000313" key="3">
    <source>
        <dbReference type="Proteomes" id="UP001372834"/>
    </source>
</evidence>
<protein>
    <submittedName>
        <fullName evidence="2">Uncharacterized protein</fullName>
    </submittedName>
</protein>
<comment type="caution">
    <text evidence="2">The sequence shown here is derived from an EMBL/GenBank/DDBJ whole genome shotgun (WGS) entry which is preliminary data.</text>
</comment>
<reference evidence="2 3" key="1">
    <citation type="submission" date="2023-10" db="EMBL/GenBank/DDBJ databases">
        <title>Genomes of two closely related lineages of the louse Polyplax serrata with different host specificities.</title>
        <authorList>
            <person name="Martinu J."/>
            <person name="Tarabai H."/>
            <person name="Stefka J."/>
            <person name="Hypsa V."/>
        </authorList>
    </citation>
    <scope>NUCLEOTIDE SEQUENCE [LARGE SCALE GENOMIC DNA]</scope>
    <source>
        <strain evidence="2">HR10_N</strain>
    </source>
</reference>
<dbReference type="EMBL" id="JAWJWE010000006">
    <property type="protein sequence ID" value="KAK6632967.1"/>
    <property type="molecule type" value="Genomic_DNA"/>
</dbReference>
<feature type="compositionally biased region" description="Basic and acidic residues" evidence="1">
    <location>
        <begin position="48"/>
        <end position="59"/>
    </location>
</feature>
<dbReference type="Proteomes" id="UP001372834">
    <property type="component" value="Unassembled WGS sequence"/>
</dbReference>